<dbReference type="OrthoDB" id="73040at2"/>
<evidence type="ECO:0000313" key="3">
    <source>
        <dbReference type="Proteomes" id="UP000321769"/>
    </source>
</evidence>
<dbReference type="AlphaFoldDB" id="A0A512HS79"/>
<evidence type="ECO:0008006" key="4">
    <source>
        <dbReference type="Google" id="ProtNLM"/>
    </source>
</evidence>
<reference evidence="2 3" key="1">
    <citation type="submission" date="2019-07" db="EMBL/GenBank/DDBJ databases">
        <title>Whole genome shotgun sequence of Aeromicrobium flavum NBRC 107625.</title>
        <authorList>
            <person name="Hosoyama A."/>
            <person name="Uohara A."/>
            <person name="Ohji S."/>
            <person name="Ichikawa N."/>
        </authorList>
    </citation>
    <scope>NUCLEOTIDE SEQUENCE [LARGE SCALE GENOMIC DNA]</scope>
    <source>
        <strain evidence="2 3">NBRC 107625</strain>
    </source>
</reference>
<evidence type="ECO:0000313" key="2">
    <source>
        <dbReference type="EMBL" id="GEO88240.1"/>
    </source>
</evidence>
<evidence type="ECO:0000256" key="1">
    <source>
        <dbReference type="SAM" id="SignalP"/>
    </source>
</evidence>
<dbReference type="RefSeq" id="WP_146825568.1">
    <property type="nucleotide sequence ID" value="NZ_BAAAYQ010000001.1"/>
</dbReference>
<proteinExistence type="predicted"/>
<comment type="caution">
    <text evidence="2">The sequence shown here is derived from an EMBL/GenBank/DDBJ whole genome shotgun (WGS) entry which is preliminary data.</text>
</comment>
<dbReference type="Pfam" id="PF21172">
    <property type="entry name" value="CueP"/>
    <property type="match status" value="1"/>
</dbReference>
<dbReference type="EMBL" id="BJZQ01000001">
    <property type="protein sequence ID" value="GEO88240.1"/>
    <property type="molecule type" value="Genomic_DNA"/>
</dbReference>
<protein>
    <recommendedName>
        <fullName evidence="4">CueP family metal-binding protein</fullName>
    </recommendedName>
</protein>
<dbReference type="InterPro" id="IPR047808">
    <property type="entry name" value="CueP-like"/>
</dbReference>
<dbReference type="PROSITE" id="PS51257">
    <property type="entry name" value="PROKAR_LIPOPROTEIN"/>
    <property type="match status" value="1"/>
</dbReference>
<accession>A0A512HS79</accession>
<organism evidence="2 3">
    <name type="scientific">Aeromicrobium flavum</name>
    <dbReference type="NCBI Taxonomy" id="416568"/>
    <lineage>
        <taxon>Bacteria</taxon>
        <taxon>Bacillati</taxon>
        <taxon>Actinomycetota</taxon>
        <taxon>Actinomycetes</taxon>
        <taxon>Propionibacteriales</taxon>
        <taxon>Nocardioidaceae</taxon>
        <taxon>Aeromicrobium</taxon>
    </lineage>
</organism>
<feature type="signal peptide" evidence="1">
    <location>
        <begin position="1"/>
        <end position="19"/>
    </location>
</feature>
<dbReference type="Gene3D" id="2.60.40.3700">
    <property type="match status" value="1"/>
</dbReference>
<name>A0A512HS79_9ACTN</name>
<dbReference type="NCBIfam" id="NF038094">
    <property type="entry name" value="CueP_fam"/>
    <property type="match status" value="1"/>
</dbReference>
<sequence length="195" mass="20989">MKRLFCIAILGILVLSACGSPSERGGNEIAKGESADTQQILEPYGLAGKSADEVINALDRLPVDQRPTDLMASVRANELILSAGGSEGSVPLDRDRFYLSAAPFISQTHECFFHSLTTCKGELGDTEVRVKIVDKTNDTVIVDEDVETYSNGFVGFWLPADIEGTMSIRLGDKTGTVDFTTKPDAPTCVTTLKLV</sequence>
<feature type="chain" id="PRO_5038539608" description="CueP family metal-binding protein" evidence="1">
    <location>
        <begin position="20"/>
        <end position="195"/>
    </location>
</feature>
<keyword evidence="1" id="KW-0732">Signal</keyword>
<dbReference type="Proteomes" id="UP000321769">
    <property type="component" value="Unassembled WGS sequence"/>
</dbReference>
<keyword evidence="3" id="KW-1185">Reference proteome</keyword>
<gene>
    <name evidence="2" type="ORF">AFL01nite_05670</name>
</gene>